<gene>
    <name evidence="1" type="ORF">LVIROSA_LOCUS23616</name>
</gene>
<protein>
    <submittedName>
        <fullName evidence="1">Uncharacterized protein</fullName>
    </submittedName>
</protein>
<organism evidence="1 2">
    <name type="scientific">Lactuca virosa</name>
    <dbReference type="NCBI Taxonomy" id="75947"/>
    <lineage>
        <taxon>Eukaryota</taxon>
        <taxon>Viridiplantae</taxon>
        <taxon>Streptophyta</taxon>
        <taxon>Embryophyta</taxon>
        <taxon>Tracheophyta</taxon>
        <taxon>Spermatophyta</taxon>
        <taxon>Magnoliopsida</taxon>
        <taxon>eudicotyledons</taxon>
        <taxon>Gunneridae</taxon>
        <taxon>Pentapetalae</taxon>
        <taxon>asterids</taxon>
        <taxon>campanulids</taxon>
        <taxon>Asterales</taxon>
        <taxon>Asteraceae</taxon>
        <taxon>Cichorioideae</taxon>
        <taxon>Cichorieae</taxon>
        <taxon>Lactucinae</taxon>
        <taxon>Lactuca</taxon>
    </lineage>
</organism>
<accession>A0AAU9NHD0</accession>
<name>A0AAU9NHD0_9ASTR</name>
<dbReference type="EMBL" id="CAKMRJ010004445">
    <property type="protein sequence ID" value="CAH1437279.1"/>
    <property type="molecule type" value="Genomic_DNA"/>
</dbReference>
<proteinExistence type="predicted"/>
<reference evidence="1 2" key="1">
    <citation type="submission" date="2022-01" db="EMBL/GenBank/DDBJ databases">
        <authorList>
            <person name="Xiong W."/>
            <person name="Schranz E."/>
        </authorList>
    </citation>
    <scope>NUCLEOTIDE SEQUENCE [LARGE SCALE GENOMIC DNA]</scope>
</reference>
<keyword evidence="2" id="KW-1185">Reference proteome</keyword>
<evidence type="ECO:0000313" key="1">
    <source>
        <dbReference type="EMBL" id="CAH1437279.1"/>
    </source>
</evidence>
<dbReference type="AlphaFoldDB" id="A0AAU9NHD0"/>
<dbReference type="Proteomes" id="UP001157418">
    <property type="component" value="Unassembled WGS sequence"/>
</dbReference>
<evidence type="ECO:0000313" key="2">
    <source>
        <dbReference type="Proteomes" id="UP001157418"/>
    </source>
</evidence>
<sequence length="111" mass="13301">MWPCLATEWLFGMAQRGSREANVDMSYLHPLYQFPQDMPQEILERFNNRLEWLHSRNIVIAPTIDWDWLDHRGIMDQVNPYLNKFFEGDGMSFVCNGWRNIFGIQEVVRYS</sequence>
<comment type="caution">
    <text evidence="1">The sequence shown here is derived from an EMBL/GenBank/DDBJ whole genome shotgun (WGS) entry which is preliminary data.</text>
</comment>